<evidence type="ECO:0000313" key="4">
    <source>
        <dbReference type="EMBL" id="QUX31169.1"/>
    </source>
</evidence>
<reference evidence="5" key="1">
    <citation type="submission" date="2021-05" db="EMBL/GenBank/DDBJ databases">
        <title>Direct Submission.</title>
        <authorList>
            <person name="Li K."/>
            <person name="Gao J."/>
        </authorList>
    </citation>
    <scope>NUCLEOTIDE SEQUENCE [LARGE SCALE GENOMIC DNA]</scope>
    <source>
        <strain evidence="5">HDS12</strain>
    </source>
</reference>
<feature type="compositionally biased region" description="Basic and acidic residues" evidence="2">
    <location>
        <begin position="1"/>
        <end position="25"/>
    </location>
</feature>
<dbReference type="PANTHER" id="PTHR47691">
    <property type="entry name" value="REGULATOR-RELATED"/>
    <property type="match status" value="1"/>
</dbReference>
<dbReference type="Proteomes" id="UP000678016">
    <property type="component" value="Chromosome"/>
</dbReference>
<dbReference type="InterPro" id="IPR027417">
    <property type="entry name" value="P-loop_NTPase"/>
</dbReference>
<dbReference type="EMBL" id="CP074132">
    <property type="protein sequence ID" value="QUX31169.1"/>
    <property type="molecule type" value="Genomic_DNA"/>
</dbReference>
<proteinExistence type="predicted"/>
<dbReference type="InterPro" id="IPR019734">
    <property type="entry name" value="TPR_rpt"/>
</dbReference>
<protein>
    <submittedName>
        <fullName evidence="4">Tetratricopeptide repeat protein</fullName>
    </submittedName>
</protein>
<dbReference type="PROSITE" id="PS50005">
    <property type="entry name" value="TPR"/>
    <property type="match status" value="1"/>
</dbReference>
<gene>
    <name evidence="4" type="ORF">KGD83_12135</name>
</gene>
<dbReference type="SUPFAM" id="SSF52540">
    <property type="entry name" value="P-loop containing nucleoside triphosphate hydrolases"/>
    <property type="match status" value="1"/>
</dbReference>
<sequence length="828" mass="90485">MSDKGTPRQGGEPEKEPSESTRSRMADVSGRAVQARDVRGGVHFHGHGSGHSPTPVPRQLPGDVRGFVNRAGELEILSTPVRGAEQGGDGPSETTVHVIAGTAGVGKTALALRWAHRVRNRFPDGQLYVDLQGYGPGLPMAPDQVLDRFLRAFGVPTSSIPPDTDSRSALYRSLLAEKRVLILLDNASTAAQVRPLLPGSSECAVVVTSRDRLSGLVVRDGAQRLTLRTLDPAEAVELLEHVTVRHRPQDDPQEVAELARLCGQLPLALRIAAERAASRPHMPLADLIQDLRDESSLWDALATDDEEEAGTIRSVFAWSYRALPEGAARLFRLLGLHPGRDFSTGAAAALADLPARRARRTLDTLVGAHLLEQTGPDRYRFHDLIRSYAMDQVRDGEEPGPRNEALERLLTWYLRTAYAALGVVDSNLRRPGPDELLRDGAHESPVFTGNGDAVRWFELEGKNLMAAAATAAAYDLDGLVWRFPLVLRHFPAFHSLGAEWTAAVRRGLETVRREHRPSVEADLEEGLGIACLQSQLPDDAITHHGRALELRRELDDDLGAAMSLNAIGLVHLREHRLGEARDHLERSLESARALGDGLWEGIVQGNLVRCLLDLGRPEEAALLAEQAIDVHRRTGNRMSEFACLTSLSAAWRELGRADRSLGFIQKALELAQELEHTVREGYALLELGRTHVLLGQTEDALSCFHEAAVLHRAIADHVREAEAFEGVGEAYGALERPEEAAKFYRQAVSTYRRYRDRWRLAVCLDRLASALAASGEAETARGHWREALQALEGFTDPRAAHLRREVTTASAQAGDVPEPGPDGGADGG</sequence>
<evidence type="ECO:0000256" key="1">
    <source>
        <dbReference type="PROSITE-ProRule" id="PRU00339"/>
    </source>
</evidence>
<evidence type="ECO:0000259" key="3">
    <source>
        <dbReference type="Pfam" id="PF13401"/>
    </source>
</evidence>
<organism evidence="4 5">
    <name type="scientific">Nocardiopsis akebiae</name>
    <dbReference type="NCBI Taxonomy" id="2831968"/>
    <lineage>
        <taxon>Bacteria</taxon>
        <taxon>Bacillati</taxon>
        <taxon>Actinomycetota</taxon>
        <taxon>Actinomycetes</taxon>
        <taxon>Streptosporangiales</taxon>
        <taxon>Nocardiopsidaceae</taxon>
        <taxon>Nocardiopsis</taxon>
    </lineage>
</organism>
<dbReference type="Gene3D" id="1.25.40.10">
    <property type="entry name" value="Tetratricopeptide repeat domain"/>
    <property type="match status" value="1"/>
</dbReference>
<keyword evidence="5" id="KW-1185">Reference proteome</keyword>
<name>A0ABX8CC58_9ACTN</name>
<evidence type="ECO:0000313" key="5">
    <source>
        <dbReference type="Proteomes" id="UP000678016"/>
    </source>
</evidence>
<dbReference type="PANTHER" id="PTHR47691:SF3">
    <property type="entry name" value="HTH-TYPE TRANSCRIPTIONAL REGULATOR RV0890C-RELATED"/>
    <property type="match status" value="1"/>
</dbReference>
<feature type="region of interest" description="Disordered" evidence="2">
    <location>
        <begin position="801"/>
        <end position="828"/>
    </location>
</feature>
<dbReference type="Pfam" id="PF13424">
    <property type="entry name" value="TPR_12"/>
    <property type="match status" value="2"/>
</dbReference>
<dbReference type="SMART" id="SM00028">
    <property type="entry name" value="TPR"/>
    <property type="match status" value="7"/>
</dbReference>
<dbReference type="Gene3D" id="3.40.50.300">
    <property type="entry name" value="P-loop containing nucleotide triphosphate hydrolases"/>
    <property type="match status" value="1"/>
</dbReference>
<dbReference type="InterPro" id="IPR049945">
    <property type="entry name" value="AAA_22"/>
</dbReference>
<feature type="domain" description="ORC1/DEAH AAA+ ATPase" evidence="3">
    <location>
        <begin position="96"/>
        <end position="187"/>
    </location>
</feature>
<evidence type="ECO:0000256" key="2">
    <source>
        <dbReference type="SAM" id="MobiDB-lite"/>
    </source>
</evidence>
<dbReference type="Pfam" id="PF13401">
    <property type="entry name" value="AAA_22"/>
    <property type="match status" value="1"/>
</dbReference>
<keyword evidence="1" id="KW-0802">TPR repeat</keyword>
<feature type="region of interest" description="Disordered" evidence="2">
    <location>
        <begin position="1"/>
        <end position="64"/>
    </location>
</feature>
<dbReference type="PRINTS" id="PR00364">
    <property type="entry name" value="DISEASERSIST"/>
</dbReference>
<dbReference type="InterPro" id="IPR011990">
    <property type="entry name" value="TPR-like_helical_dom_sf"/>
</dbReference>
<dbReference type="SUPFAM" id="SSF48452">
    <property type="entry name" value="TPR-like"/>
    <property type="match status" value="2"/>
</dbReference>
<accession>A0ABX8CC58</accession>
<feature type="repeat" description="TPR" evidence="1">
    <location>
        <begin position="721"/>
        <end position="754"/>
    </location>
</feature>